<dbReference type="EMBL" id="BEZZ01184225">
    <property type="protein sequence ID" value="GCC46330.1"/>
    <property type="molecule type" value="Genomic_DNA"/>
</dbReference>
<organism evidence="2 3">
    <name type="scientific">Chiloscyllium punctatum</name>
    <name type="common">Brownbanded bambooshark</name>
    <name type="synonym">Hemiscyllium punctatum</name>
    <dbReference type="NCBI Taxonomy" id="137246"/>
    <lineage>
        <taxon>Eukaryota</taxon>
        <taxon>Metazoa</taxon>
        <taxon>Chordata</taxon>
        <taxon>Craniata</taxon>
        <taxon>Vertebrata</taxon>
        <taxon>Chondrichthyes</taxon>
        <taxon>Elasmobranchii</taxon>
        <taxon>Galeomorphii</taxon>
        <taxon>Galeoidea</taxon>
        <taxon>Orectolobiformes</taxon>
        <taxon>Hemiscylliidae</taxon>
        <taxon>Chiloscyllium</taxon>
    </lineage>
</organism>
<feature type="compositionally biased region" description="Low complexity" evidence="1">
    <location>
        <begin position="96"/>
        <end position="111"/>
    </location>
</feature>
<feature type="compositionally biased region" description="Polar residues" evidence="1">
    <location>
        <begin position="151"/>
        <end position="171"/>
    </location>
</feature>
<reference evidence="2 3" key="1">
    <citation type="journal article" date="2018" name="Nat. Ecol. Evol.">
        <title>Shark genomes provide insights into elasmobranch evolution and the origin of vertebrates.</title>
        <authorList>
            <person name="Hara Y"/>
            <person name="Yamaguchi K"/>
            <person name="Onimaru K"/>
            <person name="Kadota M"/>
            <person name="Koyanagi M"/>
            <person name="Keeley SD"/>
            <person name="Tatsumi K"/>
            <person name="Tanaka K"/>
            <person name="Motone F"/>
            <person name="Kageyama Y"/>
            <person name="Nozu R"/>
            <person name="Adachi N"/>
            <person name="Nishimura O"/>
            <person name="Nakagawa R"/>
            <person name="Tanegashima C"/>
            <person name="Kiyatake I"/>
            <person name="Matsumoto R"/>
            <person name="Murakumo K"/>
            <person name="Nishida K"/>
            <person name="Terakita A"/>
            <person name="Kuratani S"/>
            <person name="Sato K"/>
            <person name="Hyodo S Kuraku.S."/>
        </authorList>
    </citation>
    <scope>NUCLEOTIDE SEQUENCE [LARGE SCALE GENOMIC DNA]</scope>
</reference>
<accession>A0A401TUM4</accession>
<feature type="region of interest" description="Disordered" evidence="1">
    <location>
        <begin position="151"/>
        <end position="179"/>
    </location>
</feature>
<feature type="non-terminal residue" evidence="2">
    <location>
        <position position="179"/>
    </location>
</feature>
<name>A0A401TUM4_CHIPU</name>
<sequence>MQLIDQMQDDVDALVVDAEIALEVPDQMRARHIGVGEADVVSGLLRNQPLLLDPEFQGLHLETRIDEELLLVHGAPSSRGLKPLRSQFDTNASSAGSGPLGRTTLSLTSSSPWPPPTLGAPLPRNRMVVPVFEPFGTVMVTAPVGVGTLTLPPSTASDSEIGNSSEMSSPSRVKRGSGR</sequence>
<protein>
    <submittedName>
        <fullName evidence="2">Uncharacterized protein</fullName>
    </submittedName>
</protein>
<comment type="caution">
    <text evidence="2">The sequence shown here is derived from an EMBL/GenBank/DDBJ whole genome shotgun (WGS) entry which is preliminary data.</text>
</comment>
<evidence type="ECO:0000313" key="3">
    <source>
        <dbReference type="Proteomes" id="UP000287033"/>
    </source>
</evidence>
<feature type="region of interest" description="Disordered" evidence="1">
    <location>
        <begin position="81"/>
        <end position="123"/>
    </location>
</feature>
<proteinExistence type="predicted"/>
<dbReference type="AlphaFoldDB" id="A0A401TUM4"/>
<dbReference type="Proteomes" id="UP000287033">
    <property type="component" value="Unassembled WGS sequence"/>
</dbReference>
<evidence type="ECO:0000313" key="2">
    <source>
        <dbReference type="EMBL" id="GCC46330.1"/>
    </source>
</evidence>
<gene>
    <name evidence="2" type="ORF">chiPu_0030471</name>
</gene>
<evidence type="ECO:0000256" key="1">
    <source>
        <dbReference type="SAM" id="MobiDB-lite"/>
    </source>
</evidence>
<keyword evidence="3" id="KW-1185">Reference proteome</keyword>